<feature type="transmembrane region" description="Helical" evidence="1">
    <location>
        <begin position="209"/>
        <end position="229"/>
    </location>
</feature>
<keyword evidence="1" id="KW-0812">Transmembrane</keyword>
<feature type="transmembrane region" description="Helical" evidence="1">
    <location>
        <begin position="366"/>
        <end position="386"/>
    </location>
</feature>
<keyword evidence="2" id="KW-0732">Signal</keyword>
<accession>A0A0T5VJ75</accession>
<feature type="signal peptide" evidence="2">
    <location>
        <begin position="1"/>
        <end position="19"/>
    </location>
</feature>
<dbReference type="EMBL" id="LMZQ01000029">
    <property type="protein sequence ID" value="KRT13869.1"/>
    <property type="molecule type" value="Genomic_DNA"/>
</dbReference>
<name>A0A0T5VJ75_9SPHI</name>
<feature type="chain" id="PRO_5006665188" description="HTH luxR-type domain-containing protein" evidence="2">
    <location>
        <begin position="20"/>
        <end position="528"/>
    </location>
</feature>
<dbReference type="InterPro" id="IPR036388">
    <property type="entry name" value="WH-like_DNA-bd_sf"/>
</dbReference>
<feature type="transmembrane region" description="Helical" evidence="1">
    <location>
        <begin position="184"/>
        <end position="202"/>
    </location>
</feature>
<gene>
    <name evidence="5" type="ORF">ASU31_22300</name>
</gene>
<dbReference type="STRING" id="687842.ASU31_22300"/>
<evidence type="ECO:0000313" key="6">
    <source>
        <dbReference type="Proteomes" id="UP000051950"/>
    </source>
</evidence>
<dbReference type="Pfam" id="PF07695">
    <property type="entry name" value="7TMR-DISM_7TM"/>
    <property type="match status" value="1"/>
</dbReference>
<evidence type="ECO:0000259" key="4">
    <source>
        <dbReference type="Pfam" id="PF07696"/>
    </source>
</evidence>
<dbReference type="OrthoDB" id="711632at2"/>
<dbReference type="SUPFAM" id="SSF46894">
    <property type="entry name" value="C-terminal effector domain of the bipartite response regulators"/>
    <property type="match status" value="1"/>
</dbReference>
<organism evidence="5 6">
    <name type="scientific">Pedobacter ginsenosidimutans</name>
    <dbReference type="NCBI Taxonomy" id="687842"/>
    <lineage>
        <taxon>Bacteria</taxon>
        <taxon>Pseudomonadati</taxon>
        <taxon>Bacteroidota</taxon>
        <taxon>Sphingobacteriia</taxon>
        <taxon>Sphingobacteriales</taxon>
        <taxon>Sphingobacteriaceae</taxon>
        <taxon>Pedobacter</taxon>
    </lineage>
</organism>
<sequence>MKTIFILIAFLIESSLCVAQPVIHVEKQTFVNIGKAGYFWQDTLEITPFEKVAQFKPERFSKGKSAIFNGGTSGKVWWMKLRFKNNNQTTPYLFIDYANIDSITVFYRDERGMINQISAGMFNLKQNDNILGTGYVFPLKQVKTPVGEVYVRMRAMNTLLVPVKLVTESVLNHALFKAHSVQPIYMGIALMILIFHVFMFIVTRSKLFALYIARIILLYFIVMVCYLQGYGLLLGPSIARFILVHAHFFIAAGYIATILFNSYFLKLKRQLPQLNKFFKVLMFGWGLILICSLWDARSITNILTHVLFLLTSLLFLFSSIKVIVIRGYAKKNPLIWCYVLGWIPVALASIYLVFCLSELIPFQSYSYNLLTLAGIIEGILISLGLYGQRLRLLTRHNAHFRRQRILLQEQVEGYRKQLNAKTEKSVEHFSLKALIELAHARDPSFMKRFSEAESTFIERLLQISPQLLPAELTLCAYIRLNFDTKEIARTCKLSVRAVESRKYRIRKKLGIDGETNMHAWILDLSKSS</sequence>
<feature type="transmembrane region" description="Helical" evidence="1">
    <location>
        <begin position="335"/>
        <end position="354"/>
    </location>
</feature>
<feature type="domain" description="7TM-DISM receptor extracellular" evidence="4">
    <location>
        <begin position="38"/>
        <end position="166"/>
    </location>
</feature>
<dbReference type="AlphaFoldDB" id="A0A0T5VJ75"/>
<dbReference type="InterPro" id="IPR011623">
    <property type="entry name" value="7TMR_DISM_rcpt_extracell_dom1"/>
</dbReference>
<keyword evidence="6" id="KW-1185">Reference proteome</keyword>
<comment type="caution">
    <text evidence="5">The sequence shown here is derived from an EMBL/GenBank/DDBJ whole genome shotgun (WGS) entry which is preliminary data.</text>
</comment>
<keyword evidence="1" id="KW-1133">Transmembrane helix</keyword>
<dbReference type="GO" id="GO:0006355">
    <property type="term" value="P:regulation of DNA-templated transcription"/>
    <property type="evidence" value="ECO:0007669"/>
    <property type="project" value="InterPro"/>
</dbReference>
<keyword evidence="1" id="KW-0472">Membrane</keyword>
<dbReference type="Gene3D" id="1.10.10.10">
    <property type="entry name" value="Winged helix-like DNA-binding domain superfamily/Winged helix DNA-binding domain"/>
    <property type="match status" value="1"/>
</dbReference>
<dbReference type="RefSeq" id="WP_057934467.1">
    <property type="nucleotide sequence ID" value="NZ_LMZQ01000029.1"/>
</dbReference>
<dbReference type="InterPro" id="IPR016032">
    <property type="entry name" value="Sig_transdc_resp-reg_C-effctor"/>
</dbReference>
<dbReference type="Pfam" id="PF07696">
    <property type="entry name" value="7TMR-DISMED2"/>
    <property type="match status" value="1"/>
</dbReference>
<evidence type="ECO:0000256" key="1">
    <source>
        <dbReference type="SAM" id="Phobius"/>
    </source>
</evidence>
<evidence type="ECO:0000259" key="3">
    <source>
        <dbReference type="Pfam" id="PF07695"/>
    </source>
</evidence>
<feature type="transmembrane region" description="Helical" evidence="1">
    <location>
        <begin position="302"/>
        <end position="323"/>
    </location>
</feature>
<feature type="domain" description="7TM-DISM receptor extracellular" evidence="3">
    <location>
        <begin position="182"/>
        <end position="386"/>
    </location>
</feature>
<feature type="transmembrane region" description="Helical" evidence="1">
    <location>
        <begin position="277"/>
        <end position="296"/>
    </location>
</feature>
<evidence type="ECO:0000256" key="2">
    <source>
        <dbReference type="SAM" id="SignalP"/>
    </source>
</evidence>
<proteinExistence type="predicted"/>
<dbReference type="Proteomes" id="UP000051950">
    <property type="component" value="Unassembled WGS sequence"/>
</dbReference>
<dbReference type="Gene3D" id="2.60.40.2380">
    <property type="match status" value="1"/>
</dbReference>
<protein>
    <recommendedName>
        <fullName evidence="7">HTH luxR-type domain-containing protein</fullName>
    </recommendedName>
</protein>
<dbReference type="GO" id="GO:0003677">
    <property type="term" value="F:DNA binding"/>
    <property type="evidence" value="ECO:0007669"/>
    <property type="project" value="InterPro"/>
</dbReference>
<reference evidence="5 6" key="1">
    <citation type="submission" date="2015-11" db="EMBL/GenBank/DDBJ databases">
        <title>Sequence of Pedobacter ginsenosidimutans.</title>
        <authorList>
            <person name="Carson E."/>
            <person name="Keyser V."/>
            <person name="Newman J."/>
            <person name="Miller J."/>
        </authorList>
    </citation>
    <scope>NUCLEOTIDE SEQUENCE [LARGE SCALE GENOMIC DNA]</scope>
    <source>
        <strain evidence="5 6">KACC 14530</strain>
    </source>
</reference>
<evidence type="ECO:0008006" key="7">
    <source>
        <dbReference type="Google" id="ProtNLM"/>
    </source>
</evidence>
<dbReference type="InterPro" id="IPR011622">
    <property type="entry name" value="7TMR_DISM_rcpt_extracell_dom2"/>
</dbReference>
<feature type="transmembrane region" description="Helical" evidence="1">
    <location>
        <begin position="241"/>
        <end position="265"/>
    </location>
</feature>
<evidence type="ECO:0000313" key="5">
    <source>
        <dbReference type="EMBL" id="KRT13869.1"/>
    </source>
</evidence>